<keyword evidence="2" id="KW-1185">Reference proteome</keyword>
<accession>A0ACC2N026</accession>
<comment type="caution">
    <text evidence="1">The sequence shown here is derived from an EMBL/GenBank/DDBJ whole genome shotgun (WGS) entry which is preliminary data.</text>
</comment>
<dbReference type="Proteomes" id="UP001239111">
    <property type="component" value="Chromosome 4"/>
</dbReference>
<proteinExistence type="predicted"/>
<protein>
    <submittedName>
        <fullName evidence="1">Uncharacterized protein</fullName>
    </submittedName>
</protein>
<sequence>MVATRSMVYEEVIGAFGPLQSYTRLNNHDGLAPEKEPLEFDNRQLRGAPAEVETLVNNIKEVAQQFLYHWKTFPIVLPASLAQLNINPSNTITNSNSQHQPPTEQDSLARKRPTTQCHLRDMFVAPSFDELDAVAVDGKGEPRRLTGKQLESIRERGEFEVDSLNFPGQVHRWRLSALLQRGRDRRREALLRDLALAARFIVVTARNRLVSHCFSVSEAAKSLLTGFLRLLDIIIGVPSLQAQNLDVKIREERCRYLVAELVCKPEYEDSLELLCGFVRRQLARASMEKFEVERESAMLAVPVPYAFGTPAGAELDLRLFSRDLMRRALPILVGILERETRGWFLHFREKLISELRALKKSDEEIETEVNEAVMREYLSRVFTAIESHPEIAALGEGLGSLLVQQAQSVVLMHRAVDNVRRELAKCKAQLKDRIEREQPVLARVEPWMRDRMRQAEREFSSEKEWSAHEEALALCAQNGLQQTVYFLNRDLAFMREREPVLLKELRKVKTPTRSFQWPTQIWLPRNWIIKRSFQGQSEVIPTVLSNIPTSITTPRADPSQPIFLVEREIVHTTTTRWPMWRWINYVSRTWCWTWNAMFLFGVALPWCSPVSLRALVLIEPFTPDLELSQLNGTLFPRKSSQTPTLCSRLTTLWRHISKSRTHFETEPDTGFIGKGMTRHINRFYNYGVKGFFGTLVLLFLFPVACILISFASLFIAVTAFMWMPVVTLALHAFMALGIDLDSPESSRNHYAVVLEALFWNIGVQGFLQPIAALLIAFLVCPVVSFVILTVAVIRYWVRVVWDNAMFQLVIKNRGRIPASDSFVVKRIAGPGFASDYFYQIKPEQALAAFEAKLELDELLAFQHEMERLITQPQRDFTQFVEACFGPFAASLEKTMEPYKSLEKEAKDLVAALHEKLDRRRMDLQTGLGVAVRSKIKLSTRDLKMAIQQGAQMLERFYPDHVLARLNSSEDDFWENKGLAPGDWLGLAGLMYADVFSLDFLQPLDEADTRFKLEPHPGVELTRYSEILRSNQPPINGPDLLGAVYAPRANIQVNSPYLAVSAFNPRSKPPGSARKIDKRSDTFGLLTSTRLRRRAGTNGCTGVGGGAATVNNGSGSGEPWRGWQPWKRAERPYSADKLLIPLPVPHPVRIAVTVYNRDSEEPIPLDSEICQNILKAIEESPGDAPVDSSLLLGRFRAADSSFDSVASVSSVSIDEAAGATVSSTAQKNDQPQQQSSPEEKETETYHWTLSNWGAGMTRCRNNSGSIKVDLASPEDVTLDTDSTRVMFSNYGTTV</sequence>
<evidence type="ECO:0000313" key="1">
    <source>
        <dbReference type="EMBL" id="KAJ8664420.1"/>
    </source>
</evidence>
<name>A0ACC2N026_9HYME</name>
<reference evidence="1" key="1">
    <citation type="submission" date="2023-04" db="EMBL/GenBank/DDBJ databases">
        <title>A chromosome-level genome assembly of the parasitoid wasp Eretmocerus hayati.</title>
        <authorList>
            <person name="Zhong Y."/>
            <person name="Liu S."/>
            <person name="Liu Y."/>
        </authorList>
    </citation>
    <scope>NUCLEOTIDE SEQUENCE</scope>
    <source>
        <strain evidence="1">ZJU_SS_LIU_2023</strain>
    </source>
</reference>
<organism evidence="1 2">
    <name type="scientific">Eretmocerus hayati</name>
    <dbReference type="NCBI Taxonomy" id="131215"/>
    <lineage>
        <taxon>Eukaryota</taxon>
        <taxon>Metazoa</taxon>
        <taxon>Ecdysozoa</taxon>
        <taxon>Arthropoda</taxon>
        <taxon>Hexapoda</taxon>
        <taxon>Insecta</taxon>
        <taxon>Pterygota</taxon>
        <taxon>Neoptera</taxon>
        <taxon>Endopterygota</taxon>
        <taxon>Hymenoptera</taxon>
        <taxon>Apocrita</taxon>
        <taxon>Proctotrupomorpha</taxon>
        <taxon>Chalcidoidea</taxon>
        <taxon>Aphelinidae</taxon>
        <taxon>Aphelininae</taxon>
        <taxon>Eretmocerus</taxon>
    </lineage>
</organism>
<dbReference type="EMBL" id="CM056744">
    <property type="protein sequence ID" value="KAJ8664420.1"/>
    <property type="molecule type" value="Genomic_DNA"/>
</dbReference>
<gene>
    <name evidence="1" type="ORF">QAD02_006082</name>
</gene>
<evidence type="ECO:0000313" key="2">
    <source>
        <dbReference type="Proteomes" id="UP001239111"/>
    </source>
</evidence>